<reference evidence="2 3" key="1">
    <citation type="submission" date="2021-03" db="EMBL/GenBank/DDBJ databases">
        <title>Fibrella sp. HMF5036 genome sequencing and assembly.</title>
        <authorList>
            <person name="Kang H."/>
            <person name="Kim H."/>
            <person name="Bae S."/>
            <person name="Joh K."/>
        </authorList>
    </citation>
    <scope>NUCLEOTIDE SEQUENCE [LARGE SCALE GENOMIC DNA]</scope>
    <source>
        <strain evidence="2 3">HMF5036</strain>
    </source>
</reference>
<proteinExistence type="predicted"/>
<keyword evidence="1" id="KW-0472">Membrane</keyword>
<gene>
    <name evidence="2" type="ORF">J2I48_24875</name>
</gene>
<evidence type="ECO:0000313" key="3">
    <source>
        <dbReference type="Proteomes" id="UP000664795"/>
    </source>
</evidence>
<keyword evidence="1" id="KW-1133">Transmembrane helix</keyword>
<protein>
    <submittedName>
        <fullName evidence="2">DUF3667 domain-containing protein</fullName>
    </submittedName>
</protein>
<evidence type="ECO:0000256" key="1">
    <source>
        <dbReference type="SAM" id="Phobius"/>
    </source>
</evidence>
<dbReference type="AlphaFoldDB" id="A0A939GB21"/>
<evidence type="ECO:0000313" key="2">
    <source>
        <dbReference type="EMBL" id="MBO0934265.1"/>
    </source>
</evidence>
<feature type="transmembrane region" description="Helical" evidence="1">
    <location>
        <begin position="240"/>
        <end position="262"/>
    </location>
</feature>
<keyword evidence="3" id="KW-1185">Reference proteome</keyword>
<comment type="caution">
    <text evidence="2">The sequence shown here is derived from an EMBL/GenBank/DDBJ whole genome shotgun (WGS) entry which is preliminary data.</text>
</comment>
<dbReference type="RefSeq" id="WP_207338230.1">
    <property type="nucleotide sequence ID" value="NZ_JAFMYU010000029.1"/>
</dbReference>
<name>A0A939GB21_9BACT</name>
<dbReference type="EMBL" id="JAFMYU010000029">
    <property type="protein sequence ID" value="MBO0934265.1"/>
    <property type="molecule type" value="Genomic_DNA"/>
</dbReference>
<feature type="transmembrane region" description="Helical" evidence="1">
    <location>
        <begin position="78"/>
        <end position="97"/>
    </location>
</feature>
<feature type="transmembrane region" description="Helical" evidence="1">
    <location>
        <begin position="177"/>
        <end position="204"/>
    </location>
</feature>
<dbReference type="InterPro" id="IPR022134">
    <property type="entry name" value="DUF3667"/>
</dbReference>
<organism evidence="2 3">
    <name type="scientific">Fibrella aquatilis</name>
    <dbReference type="NCBI Taxonomy" id="2817059"/>
    <lineage>
        <taxon>Bacteria</taxon>
        <taxon>Pseudomonadati</taxon>
        <taxon>Bacteroidota</taxon>
        <taxon>Cytophagia</taxon>
        <taxon>Cytophagales</taxon>
        <taxon>Spirosomataceae</taxon>
        <taxon>Fibrella</taxon>
    </lineage>
</organism>
<feature type="transmembrane region" description="Helical" evidence="1">
    <location>
        <begin position="147"/>
        <end position="165"/>
    </location>
</feature>
<sequence>MTCQTCGNPHQENFCPSCGEKRYDPHSLSLKHMLEESLETFTHADHNFLRTLHAVLLRPGELPAEYVAGRRIRYMKPLGFFLLINLLFFLLTSSNAFNQPLDSFLNYTPYITFGTNKTVDHRLAERHETLDEFTPRFNTAMASSSKGFLVLLIPLYALVFNLLFIRTRRSFIEHLVFATYFVAFMLLFMLLEKLLIAVPFMALFGQQGWVSYGDRLVTLIGLLSLAIYLFLAFRRFYQTGVVWSLLTATLSSLTLAAIVVAYRMMLFYKIVLTSH</sequence>
<dbReference type="Proteomes" id="UP000664795">
    <property type="component" value="Unassembled WGS sequence"/>
</dbReference>
<accession>A0A939GB21</accession>
<dbReference type="Pfam" id="PF12412">
    <property type="entry name" value="DUF3667"/>
    <property type="match status" value="1"/>
</dbReference>
<feature type="transmembrane region" description="Helical" evidence="1">
    <location>
        <begin position="216"/>
        <end position="233"/>
    </location>
</feature>
<keyword evidence="1" id="KW-0812">Transmembrane</keyword>